<keyword evidence="1" id="KW-1133">Transmembrane helix</keyword>
<gene>
    <name evidence="3" type="ORF">CSW57_02500</name>
</gene>
<dbReference type="AlphaFoldDB" id="A0A2G3PQL7"/>
<organism evidence="3 4">
    <name type="scientific">Williamsia marianensis</name>
    <dbReference type="NCBI Taxonomy" id="85044"/>
    <lineage>
        <taxon>Bacteria</taxon>
        <taxon>Bacillati</taxon>
        <taxon>Actinomycetota</taxon>
        <taxon>Actinomycetes</taxon>
        <taxon>Mycobacteriales</taxon>
        <taxon>Nocardiaceae</taxon>
        <taxon>Williamsia</taxon>
    </lineage>
</organism>
<evidence type="ECO:0000313" key="3">
    <source>
        <dbReference type="EMBL" id="PHV68149.1"/>
    </source>
</evidence>
<name>A0A2G3PQL7_WILMA</name>
<dbReference type="Proteomes" id="UP000225108">
    <property type="component" value="Unassembled WGS sequence"/>
</dbReference>
<keyword evidence="2" id="KW-0732">Signal</keyword>
<evidence type="ECO:0000313" key="4">
    <source>
        <dbReference type="Proteomes" id="UP000225108"/>
    </source>
</evidence>
<feature type="transmembrane region" description="Helical" evidence="1">
    <location>
        <begin position="191"/>
        <end position="210"/>
    </location>
</feature>
<keyword evidence="1" id="KW-0472">Membrane</keyword>
<reference evidence="3 4" key="1">
    <citation type="submission" date="2017-10" db="EMBL/GenBank/DDBJ databases">
        <title>The draft genome sequence of Williamsia sp. BULT 1.1 isolated from the semi-arid grassland soils from South Africa.</title>
        <authorList>
            <person name="Kabwe M.H."/>
            <person name="Govender N."/>
            <person name="Mutseka Lunga P."/>
            <person name="Vikram S."/>
            <person name="Makhalanyane T.P."/>
        </authorList>
    </citation>
    <scope>NUCLEOTIDE SEQUENCE [LARGE SCALE GENOMIC DNA]</scope>
    <source>
        <strain evidence="3 4">BULT 1.1</strain>
    </source>
</reference>
<sequence length="274" mass="28853">MRSFLAAVLCLVAIVAAAVAVPAFFVNERVVDRDGFRETVAPLADNATVQQYIADEITAQVSSQAPLVPDGLIAPLADTYTKSDNFEQDFADAMIQQHDWLFEEATPENEGEVMSLDLTAMVNRVIADVGFGGIEIKGPILVPLSDSAQSGLEAGRYHNLGNQIGLLAISSLVIAVVATVLALVVARRRGFVLLAVGFGVILGGIATWLLGEGVQRRALDEVSGADDSAREVADIIVDKVVGDMQEVGLIAVGAGVALGAVGLLISVALERRRY</sequence>
<proteinExistence type="predicted"/>
<dbReference type="EMBL" id="PEBD01000004">
    <property type="protein sequence ID" value="PHV68149.1"/>
    <property type="molecule type" value="Genomic_DNA"/>
</dbReference>
<feature type="transmembrane region" description="Helical" evidence="1">
    <location>
        <begin position="247"/>
        <end position="269"/>
    </location>
</feature>
<feature type="transmembrane region" description="Helical" evidence="1">
    <location>
        <begin position="164"/>
        <end position="184"/>
    </location>
</feature>
<feature type="signal peptide" evidence="2">
    <location>
        <begin position="1"/>
        <end position="20"/>
    </location>
</feature>
<keyword evidence="1" id="KW-0812">Transmembrane</keyword>
<evidence type="ECO:0000256" key="2">
    <source>
        <dbReference type="SAM" id="SignalP"/>
    </source>
</evidence>
<accession>A0A2G3PQL7</accession>
<evidence type="ECO:0000256" key="1">
    <source>
        <dbReference type="SAM" id="Phobius"/>
    </source>
</evidence>
<dbReference type="RefSeq" id="WP_099381303.1">
    <property type="nucleotide sequence ID" value="NZ_PEBD01000004.1"/>
</dbReference>
<evidence type="ECO:0008006" key="5">
    <source>
        <dbReference type="Google" id="ProtNLM"/>
    </source>
</evidence>
<comment type="caution">
    <text evidence="3">The sequence shown here is derived from an EMBL/GenBank/DDBJ whole genome shotgun (WGS) entry which is preliminary data.</text>
</comment>
<feature type="chain" id="PRO_5039519437" description="Integral membrane protein" evidence="2">
    <location>
        <begin position="21"/>
        <end position="274"/>
    </location>
</feature>
<protein>
    <recommendedName>
        <fullName evidence="5">Integral membrane protein</fullName>
    </recommendedName>
</protein>